<dbReference type="InterPro" id="IPR001789">
    <property type="entry name" value="Sig_transdc_resp-reg_receiver"/>
</dbReference>
<dbReference type="PANTHER" id="PTHR37299">
    <property type="entry name" value="TRANSCRIPTIONAL REGULATOR-RELATED"/>
    <property type="match status" value="1"/>
</dbReference>
<evidence type="ECO:0000313" key="8">
    <source>
        <dbReference type="Proteomes" id="UP000181981"/>
    </source>
</evidence>
<keyword evidence="1" id="KW-0597">Phosphoprotein</keyword>
<dbReference type="RefSeq" id="WP_038557041.1">
    <property type="nucleotide sequence ID" value="NZ_FOHT01000009.1"/>
</dbReference>
<gene>
    <name evidence="5" type="ORF">FH5T_07120</name>
    <name evidence="6" type="ORF">SAMN05444285_10968</name>
</gene>
<proteinExistence type="predicted"/>
<dbReference type="PROSITE" id="PS50930">
    <property type="entry name" value="HTH_LYTTR"/>
    <property type="match status" value="1"/>
</dbReference>
<dbReference type="Pfam" id="PF04397">
    <property type="entry name" value="LytTR"/>
    <property type="match status" value="1"/>
</dbReference>
<organism evidence="6 8">
    <name type="scientific">Draconibacterium orientale</name>
    <dbReference type="NCBI Taxonomy" id="1168034"/>
    <lineage>
        <taxon>Bacteria</taxon>
        <taxon>Pseudomonadati</taxon>
        <taxon>Bacteroidota</taxon>
        <taxon>Bacteroidia</taxon>
        <taxon>Marinilabiliales</taxon>
        <taxon>Prolixibacteraceae</taxon>
        <taxon>Draconibacterium</taxon>
    </lineage>
</organism>
<protein>
    <submittedName>
        <fullName evidence="5">Response regulator</fullName>
    </submittedName>
    <submittedName>
        <fullName evidence="6">Two component transcriptional regulator, LytTR family</fullName>
    </submittedName>
</protein>
<dbReference type="PANTHER" id="PTHR37299:SF1">
    <property type="entry name" value="STAGE 0 SPORULATION PROTEIN A HOMOLOG"/>
    <property type="match status" value="1"/>
</dbReference>
<evidence type="ECO:0000256" key="2">
    <source>
        <dbReference type="SAM" id="Coils"/>
    </source>
</evidence>
<dbReference type="EMBL" id="CP007451">
    <property type="protein sequence ID" value="AHW59447.1"/>
    <property type="molecule type" value="Genomic_DNA"/>
</dbReference>
<evidence type="ECO:0000313" key="7">
    <source>
        <dbReference type="Proteomes" id="UP000023772"/>
    </source>
</evidence>
<keyword evidence="2" id="KW-0175">Coiled coil</keyword>
<dbReference type="GO" id="GO:0000156">
    <property type="term" value="F:phosphorelay response regulator activity"/>
    <property type="evidence" value="ECO:0007669"/>
    <property type="project" value="InterPro"/>
</dbReference>
<evidence type="ECO:0000256" key="1">
    <source>
        <dbReference type="PROSITE-ProRule" id="PRU00169"/>
    </source>
</evidence>
<reference evidence="6 8" key="2">
    <citation type="submission" date="2016-10" db="EMBL/GenBank/DDBJ databases">
        <authorList>
            <person name="de Groot N.N."/>
        </authorList>
    </citation>
    <scope>NUCLEOTIDE SEQUENCE [LARGE SCALE GENOMIC DNA]</scope>
    <source>
        <strain evidence="6 8">DSM 25947</strain>
    </source>
</reference>
<dbReference type="GO" id="GO:0003677">
    <property type="term" value="F:DNA binding"/>
    <property type="evidence" value="ECO:0007669"/>
    <property type="project" value="InterPro"/>
</dbReference>
<dbReference type="STRING" id="1168034.FH5T_07120"/>
<dbReference type="KEGG" id="dori:FH5T_07120"/>
<reference evidence="5 7" key="1">
    <citation type="submission" date="2014-03" db="EMBL/GenBank/DDBJ databases">
        <title>Complete genome sequence of a deeply braunched marine Bacteroidia bacterium Draconibacterium orientale type strain FH5T.</title>
        <authorList>
            <person name="Li X."/>
            <person name="Wang X."/>
            <person name="Xie Z."/>
            <person name="Du Z."/>
            <person name="Chen G."/>
        </authorList>
    </citation>
    <scope>NUCLEOTIDE SEQUENCE [LARGE SCALE GENOMIC DNA]</scope>
    <source>
        <strain evidence="5 7">FH5</strain>
    </source>
</reference>
<feature type="domain" description="HTH LytTR-type" evidence="4">
    <location>
        <begin position="144"/>
        <end position="247"/>
    </location>
</feature>
<dbReference type="OrthoDB" id="1490554at2"/>
<evidence type="ECO:0000259" key="3">
    <source>
        <dbReference type="PROSITE" id="PS50110"/>
    </source>
</evidence>
<evidence type="ECO:0000313" key="6">
    <source>
        <dbReference type="EMBL" id="SET28042.1"/>
    </source>
</evidence>
<evidence type="ECO:0000313" key="5">
    <source>
        <dbReference type="EMBL" id="AHW59447.1"/>
    </source>
</evidence>
<dbReference type="SMART" id="SM00850">
    <property type="entry name" value="LytTR"/>
    <property type="match status" value="1"/>
</dbReference>
<keyword evidence="7" id="KW-1185">Reference proteome</keyword>
<dbReference type="HOGENOM" id="CLU_000445_14_1_10"/>
<dbReference type="SUPFAM" id="SSF52172">
    <property type="entry name" value="CheY-like"/>
    <property type="match status" value="1"/>
</dbReference>
<feature type="domain" description="Response regulatory" evidence="3">
    <location>
        <begin position="4"/>
        <end position="117"/>
    </location>
</feature>
<dbReference type="InterPro" id="IPR007492">
    <property type="entry name" value="LytTR_DNA-bd_dom"/>
</dbReference>
<evidence type="ECO:0000259" key="4">
    <source>
        <dbReference type="PROSITE" id="PS50930"/>
    </source>
</evidence>
<dbReference type="Gene3D" id="3.40.50.2300">
    <property type="match status" value="1"/>
</dbReference>
<dbReference type="AlphaFoldDB" id="X5DG95"/>
<dbReference type="Pfam" id="PF00072">
    <property type="entry name" value="Response_reg"/>
    <property type="match status" value="1"/>
</dbReference>
<dbReference type="EMBL" id="FOHT01000009">
    <property type="protein sequence ID" value="SET28042.1"/>
    <property type="molecule type" value="Genomic_DNA"/>
</dbReference>
<dbReference type="Proteomes" id="UP000181981">
    <property type="component" value="Unassembled WGS sequence"/>
</dbReference>
<sequence length="250" mass="28832">MQIKSIIVDDEKHGRENLAGLLESHCPEVILVGLANSVKSAIQLIKNEKPQLVFLDIEMPGENGFQLLEHFADINFEVIFVTAYDNYAIKAIRFSAADYILKPINFNELKTAVEKVTKRIQKKEENRQIRELNRNILQPDNPRIGLPTNDRIEFVEVKKIVHCKGESNYTHIYLHEKKHLLVAKTLVEFEDLLKEYSFVRTHKSHLVNLKHVVAYSKTDGGTLELSNSDKIFISRRRKDEVLQMLKTSIA</sequence>
<name>X5DG95_9BACT</name>
<accession>X5DG95</accession>
<dbReference type="PROSITE" id="PS50110">
    <property type="entry name" value="RESPONSE_REGULATORY"/>
    <property type="match status" value="1"/>
</dbReference>
<dbReference type="InterPro" id="IPR011006">
    <property type="entry name" value="CheY-like_superfamily"/>
</dbReference>
<dbReference type="eggNOG" id="COG3279">
    <property type="taxonomic scope" value="Bacteria"/>
</dbReference>
<dbReference type="InterPro" id="IPR046947">
    <property type="entry name" value="LytR-like"/>
</dbReference>
<feature type="coiled-coil region" evidence="2">
    <location>
        <begin position="106"/>
        <end position="135"/>
    </location>
</feature>
<dbReference type="SMART" id="SM00448">
    <property type="entry name" value="REC"/>
    <property type="match status" value="1"/>
</dbReference>
<dbReference type="Proteomes" id="UP000023772">
    <property type="component" value="Chromosome"/>
</dbReference>
<feature type="modified residue" description="4-aspartylphosphate" evidence="1">
    <location>
        <position position="56"/>
    </location>
</feature>
<dbReference type="Gene3D" id="2.40.50.1020">
    <property type="entry name" value="LytTr DNA-binding domain"/>
    <property type="match status" value="1"/>
</dbReference>